<sequence length="61" mass="6696">MRAQPGALLPDLAFDADRGGQDQGDQELTDLHHALTGGFAECRNHPIKATTWPRTFAHSVR</sequence>
<organism evidence="2 3">
    <name type="scientific">Actinoallomurus oryzae</name>
    <dbReference type="NCBI Taxonomy" id="502180"/>
    <lineage>
        <taxon>Bacteria</taxon>
        <taxon>Bacillati</taxon>
        <taxon>Actinomycetota</taxon>
        <taxon>Actinomycetes</taxon>
        <taxon>Streptosporangiales</taxon>
        <taxon>Thermomonosporaceae</taxon>
        <taxon>Actinoallomurus</taxon>
    </lineage>
</organism>
<evidence type="ECO:0000313" key="3">
    <source>
        <dbReference type="Proteomes" id="UP001500503"/>
    </source>
</evidence>
<feature type="region of interest" description="Disordered" evidence="1">
    <location>
        <begin position="1"/>
        <end position="25"/>
    </location>
</feature>
<evidence type="ECO:0000313" key="2">
    <source>
        <dbReference type="EMBL" id="GAA4505726.1"/>
    </source>
</evidence>
<evidence type="ECO:0000256" key="1">
    <source>
        <dbReference type="SAM" id="MobiDB-lite"/>
    </source>
</evidence>
<keyword evidence="3" id="KW-1185">Reference proteome</keyword>
<accession>A0ABP8QNS4</accession>
<protein>
    <submittedName>
        <fullName evidence="2">Uncharacterized protein</fullName>
    </submittedName>
</protein>
<dbReference type="EMBL" id="BAABHF010000038">
    <property type="protein sequence ID" value="GAA4505726.1"/>
    <property type="molecule type" value="Genomic_DNA"/>
</dbReference>
<dbReference type="Proteomes" id="UP001500503">
    <property type="component" value="Unassembled WGS sequence"/>
</dbReference>
<reference evidence="3" key="1">
    <citation type="journal article" date="2019" name="Int. J. Syst. Evol. Microbiol.">
        <title>The Global Catalogue of Microorganisms (GCM) 10K type strain sequencing project: providing services to taxonomists for standard genome sequencing and annotation.</title>
        <authorList>
            <consortium name="The Broad Institute Genomics Platform"/>
            <consortium name="The Broad Institute Genome Sequencing Center for Infectious Disease"/>
            <person name="Wu L."/>
            <person name="Ma J."/>
        </authorList>
    </citation>
    <scope>NUCLEOTIDE SEQUENCE [LARGE SCALE GENOMIC DNA]</scope>
    <source>
        <strain evidence="3">JCM 17933</strain>
    </source>
</reference>
<gene>
    <name evidence="2" type="ORF">GCM10023191_061850</name>
</gene>
<comment type="caution">
    <text evidence="2">The sequence shown here is derived from an EMBL/GenBank/DDBJ whole genome shotgun (WGS) entry which is preliminary data.</text>
</comment>
<name>A0ABP8QNS4_9ACTN</name>
<proteinExistence type="predicted"/>